<dbReference type="AlphaFoldDB" id="A0A183KCC9"/>
<accession>A0A183KCC9</accession>
<evidence type="ECO:0000313" key="3">
    <source>
        <dbReference type="WBParaSite" id="SCUD_0001267201-mRNA-1"/>
    </source>
</evidence>
<evidence type="ECO:0000313" key="1">
    <source>
        <dbReference type="EMBL" id="VDP49684.1"/>
    </source>
</evidence>
<gene>
    <name evidence="1" type="ORF">SCUD_LOCUS12669</name>
</gene>
<protein>
    <submittedName>
        <fullName evidence="1 3">Uncharacterized protein</fullName>
    </submittedName>
</protein>
<dbReference type="Proteomes" id="UP000279833">
    <property type="component" value="Unassembled WGS sequence"/>
</dbReference>
<reference evidence="3" key="1">
    <citation type="submission" date="2016-06" db="UniProtKB">
        <authorList>
            <consortium name="WormBaseParasite"/>
        </authorList>
    </citation>
    <scope>IDENTIFICATION</scope>
</reference>
<keyword evidence="2" id="KW-1185">Reference proteome</keyword>
<name>A0A183KCC9_9TREM</name>
<organism evidence="3">
    <name type="scientific">Schistosoma curassoni</name>
    <dbReference type="NCBI Taxonomy" id="6186"/>
    <lineage>
        <taxon>Eukaryota</taxon>
        <taxon>Metazoa</taxon>
        <taxon>Spiralia</taxon>
        <taxon>Lophotrochozoa</taxon>
        <taxon>Platyhelminthes</taxon>
        <taxon>Trematoda</taxon>
        <taxon>Digenea</taxon>
        <taxon>Strigeidida</taxon>
        <taxon>Schistosomatoidea</taxon>
        <taxon>Schistosomatidae</taxon>
        <taxon>Schistosoma</taxon>
    </lineage>
</organism>
<evidence type="ECO:0000313" key="2">
    <source>
        <dbReference type="Proteomes" id="UP000279833"/>
    </source>
</evidence>
<dbReference type="EMBL" id="UZAK01035282">
    <property type="protein sequence ID" value="VDP49684.1"/>
    <property type="molecule type" value="Genomic_DNA"/>
</dbReference>
<sequence length="74" mass="8634">MKDSVDAQLQTNRQDSVRIGRVQTKSKLYRSLWNNRLNGTHHSTSASLTTKRHLIAWTEPHYGNFFDTTAYLRI</sequence>
<dbReference type="WBParaSite" id="SCUD_0001267201-mRNA-1">
    <property type="protein sequence ID" value="SCUD_0001267201-mRNA-1"/>
    <property type="gene ID" value="SCUD_0001267201"/>
</dbReference>
<reference evidence="1 2" key="2">
    <citation type="submission" date="2018-11" db="EMBL/GenBank/DDBJ databases">
        <authorList>
            <consortium name="Pathogen Informatics"/>
        </authorList>
    </citation>
    <scope>NUCLEOTIDE SEQUENCE [LARGE SCALE GENOMIC DNA]</scope>
    <source>
        <strain evidence="1">Dakar</strain>
        <strain evidence="2">Dakar, Senegal</strain>
    </source>
</reference>
<proteinExistence type="predicted"/>